<evidence type="ECO:0008006" key="4">
    <source>
        <dbReference type="Google" id="ProtNLM"/>
    </source>
</evidence>
<reference evidence="2 3" key="1">
    <citation type="submission" date="2019-02" db="EMBL/GenBank/DDBJ databases">
        <title>Deep-cultivation of Planctomycetes and their phenomic and genomic characterization uncovers novel biology.</title>
        <authorList>
            <person name="Wiegand S."/>
            <person name="Jogler M."/>
            <person name="Boedeker C."/>
            <person name="Pinto D."/>
            <person name="Vollmers J."/>
            <person name="Rivas-Marin E."/>
            <person name="Kohn T."/>
            <person name="Peeters S.H."/>
            <person name="Heuer A."/>
            <person name="Rast P."/>
            <person name="Oberbeckmann S."/>
            <person name="Bunk B."/>
            <person name="Jeske O."/>
            <person name="Meyerdierks A."/>
            <person name="Storesund J.E."/>
            <person name="Kallscheuer N."/>
            <person name="Luecker S."/>
            <person name="Lage O.M."/>
            <person name="Pohl T."/>
            <person name="Merkel B.J."/>
            <person name="Hornburger P."/>
            <person name="Mueller R.-W."/>
            <person name="Bruemmer F."/>
            <person name="Labrenz M."/>
            <person name="Spormann A.M."/>
            <person name="Op den Camp H."/>
            <person name="Overmann J."/>
            <person name="Amann R."/>
            <person name="Jetten M.S.M."/>
            <person name="Mascher T."/>
            <person name="Medema M.H."/>
            <person name="Devos D.P."/>
            <person name="Kaster A.-K."/>
            <person name="Ovreas L."/>
            <person name="Rohde M."/>
            <person name="Galperin M.Y."/>
            <person name="Jogler C."/>
        </authorList>
    </citation>
    <scope>NUCLEOTIDE SEQUENCE [LARGE SCALE GENOMIC DNA]</scope>
    <source>
        <strain evidence="2 3">Pla163</strain>
    </source>
</reference>
<dbReference type="RefSeq" id="WP_145191322.1">
    <property type="nucleotide sequence ID" value="NZ_CP036290.1"/>
</dbReference>
<protein>
    <recommendedName>
        <fullName evidence="4">SAF domain-containing protein</fullName>
    </recommendedName>
</protein>
<organism evidence="2 3">
    <name type="scientific">Rohdeia mirabilis</name>
    <dbReference type="NCBI Taxonomy" id="2528008"/>
    <lineage>
        <taxon>Bacteria</taxon>
        <taxon>Pseudomonadati</taxon>
        <taxon>Planctomycetota</taxon>
        <taxon>Planctomycetia</taxon>
        <taxon>Planctomycetia incertae sedis</taxon>
        <taxon>Rohdeia</taxon>
    </lineage>
</organism>
<gene>
    <name evidence="2" type="ORF">Pla163_34650</name>
</gene>
<dbReference type="OrthoDB" id="283051at2"/>
<proteinExistence type="predicted"/>
<feature type="region of interest" description="Disordered" evidence="1">
    <location>
        <begin position="284"/>
        <end position="318"/>
    </location>
</feature>
<dbReference type="AlphaFoldDB" id="A0A518D4C6"/>
<evidence type="ECO:0000313" key="2">
    <source>
        <dbReference type="EMBL" id="QDU86314.1"/>
    </source>
</evidence>
<evidence type="ECO:0000313" key="3">
    <source>
        <dbReference type="Proteomes" id="UP000319342"/>
    </source>
</evidence>
<sequence>MRRRRQSPFPIIVAIVLTVALAVSLLANWSLVKTGEFTLPGSSNPILAAPKKEAPAPPREDLVAVYVPARDLPAFHQVTLKDFFRDDGTPSVIKLPKEAMAGSSSLLATGDSIGRVLRREKVKNRAFHPTDFFPAGTQPGLTAGVPQGMVGRWVDCEKVHGLEGLAMGDTIALTASSTVEPLLPEGLTDEERVNFLMQFRLQGLDRQAEVRRVVTFGLVVQPPVPRVDENGKKTGMNCFLALDPIEAIDLTAALQVGDQVQAITQSGQAEAGRVDLQDIVADDPLIPVNDRPRPAEVEQIEGASRRTQQVPRGQAPGR</sequence>
<dbReference type="EMBL" id="CP036290">
    <property type="protein sequence ID" value="QDU86314.1"/>
    <property type="molecule type" value="Genomic_DNA"/>
</dbReference>
<name>A0A518D4C6_9BACT</name>
<evidence type="ECO:0000256" key="1">
    <source>
        <dbReference type="SAM" id="MobiDB-lite"/>
    </source>
</evidence>
<keyword evidence="3" id="KW-1185">Reference proteome</keyword>
<accession>A0A518D4C6</accession>
<dbReference type="Proteomes" id="UP000319342">
    <property type="component" value="Chromosome"/>
</dbReference>